<gene>
    <name evidence="1" type="ORF">OIU84_023930</name>
</gene>
<keyword evidence="2" id="KW-1185">Reference proteome</keyword>
<evidence type="ECO:0000313" key="1">
    <source>
        <dbReference type="EMBL" id="KAJ6395067.1"/>
    </source>
</evidence>
<sequence length="93" mass="10117">MVGRDIICSKARYLVLAECLAGYHNNHFRVQMNFHCRCLNQKSGGHLQGLVEAGADQSPLLVISSVSSMLKLAINGGFDDEPAGIYVYVYAGL</sequence>
<dbReference type="AlphaFoldDB" id="A0AAD6NMY9"/>
<accession>A0AAD6NMY9</accession>
<reference evidence="1" key="1">
    <citation type="submission" date="2022-10" db="EMBL/GenBank/DDBJ databases">
        <authorList>
            <person name="Hyden B.L."/>
            <person name="Feng K."/>
            <person name="Yates T."/>
            <person name="Jawdy S."/>
            <person name="Smart L.B."/>
            <person name="Muchero W."/>
        </authorList>
    </citation>
    <scope>NUCLEOTIDE SEQUENCE</scope>
    <source>
        <tissue evidence="1">Shoot tip</tissue>
    </source>
</reference>
<dbReference type="EMBL" id="JAPFFJ010000553">
    <property type="protein sequence ID" value="KAJ6395067.1"/>
    <property type="molecule type" value="Genomic_DNA"/>
</dbReference>
<dbReference type="Proteomes" id="UP001162972">
    <property type="component" value="Unassembled WGS sequence"/>
</dbReference>
<reference evidence="1" key="2">
    <citation type="journal article" date="2023" name="Int. J. Mol. Sci.">
        <title>De Novo Assembly and Annotation of 11 Diverse Shrub Willow (Salix) Genomes Reveals Novel Gene Organization in Sex-Linked Regions.</title>
        <authorList>
            <person name="Hyden B."/>
            <person name="Feng K."/>
            <person name="Yates T.B."/>
            <person name="Jawdy S."/>
            <person name="Cereghino C."/>
            <person name="Smart L.B."/>
            <person name="Muchero W."/>
        </authorList>
    </citation>
    <scope>NUCLEOTIDE SEQUENCE</scope>
    <source>
        <tissue evidence="1">Shoot tip</tissue>
    </source>
</reference>
<protein>
    <submittedName>
        <fullName evidence="1">Uncharacterized protein</fullName>
    </submittedName>
</protein>
<organism evidence="1 2">
    <name type="scientific">Salix udensis</name>
    <dbReference type="NCBI Taxonomy" id="889485"/>
    <lineage>
        <taxon>Eukaryota</taxon>
        <taxon>Viridiplantae</taxon>
        <taxon>Streptophyta</taxon>
        <taxon>Embryophyta</taxon>
        <taxon>Tracheophyta</taxon>
        <taxon>Spermatophyta</taxon>
        <taxon>Magnoliopsida</taxon>
        <taxon>eudicotyledons</taxon>
        <taxon>Gunneridae</taxon>
        <taxon>Pentapetalae</taxon>
        <taxon>rosids</taxon>
        <taxon>fabids</taxon>
        <taxon>Malpighiales</taxon>
        <taxon>Salicaceae</taxon>
        <taxon>Saliceae</taxon>
        <taxon>Salix</taxon>
    </lineage>
</organism>
<proteinExistence type="predicted"/>
<comment type="caution">
    <text evidence="1">The sequence shown here is derived from an EMBL/GenBank/DDBJ whole genome shotgun (WGS) entry which is preliminary data.</text>
</comment>
<name>A0AAD6NMY9_9ROSI</name>
<evidence type="ECO:0000313" key="2">
    <source>
        <dbReference type="Proteomes" id="UP001162972"/>
    </source>
</evidence>